<dbReference type="Pfam" id="PF02645">
    <property type="entry name" value="DegV"/>
    <property type="match status" value="1"/>
</dbReference>
<dbReference type="PANTHER" id="PTHR33434:SF2">
    <property type="entry name" value="FATTY ACID-BINDING PROTEIN TM_1468"/>
    <property type="match status" value="1"/>
</dbReference>
<dbReference type="RefSeq" id="WP_057865001.1">
    <property type="nucleotide sequence ID" value="NZ_AZEY01000075.1"/>
</dbReference>
<dbReference type="InterPro" id="IPR050270">
    <property type="entry name" value="DegV_domain_contain"/>
</dbReference>
<dbReference type="Gene3D" id="3.30.1180.10">
    <property type="match status" value="1"/>
</dbReference>
<gene>
    <name evidence="3" type="ORF">FC85_GL000522</name>
</gene>
<dbReference type="PATRIC" id="fig|1423739.3.peg.549"/>
<dbReference type="STRING" id="1423739.FC85_GL000522"/>
<dbReference type="PANTHER" id="PTHR33434">
    <property type="entry name" value="DEGV DOMAIN-CONTAINING PROTEIN DR_1986-RELATED"/>
    <property type="match status" value="1"/>
</dbReference>
<accession>A0A0R1S9Q9</accession>
<protein>
    <submittedName>
        <fullName evidence="3">EDD domain protein, DegV family</fullName>
    </submittedName>
</protein>
<dbReference type="GO" id="GO:0008289">
    <property type="term" value="F:lipid binding"/>
    <property type="evidence" value="ECO:0007669"/>
    <property type="project" value="UniProtKB-KW"/>
</dbReference>
<dbReference type="EMBL" id="AZEY01000075">
    <property type="protein sequence ID" value="KRL65161.1"/>
    <property type="molecule type" value="Genomic_DNA"/>
</dbReference>
<evidence type="ECO:0000256" key="2">
    <source>
        <dbReference type="ARBA" id="ARBA00023121"/>
    </source>
</evidence>
<dbReference type="AlphaFoldDB" id="A0A0R1S9Q9"/>
<evidence type="ECO:0000313" key="3">
    <source>
        <dbReference type="EMBL" id="KRL65161.1"/>
    </source>
</evidence>
<comment type="caution">
    <text evidence="3">The sequence shown here is derived from an EMBL/GenBank/DDBJ whole genome shotgun (WGS) entry which is preliminary data.</text>
</comment>
<comment type="function">
    <text evidence="1">May bind long-chain fatty acids, such as palmitate, and may play a role in lipid transport or fatty acid metabolism.</text>
</comment>
<evidence type="ECO:0000256" key="1">
    <source>
        <dbReference type="ARBA" id="ARBA00003238"/>
    </source>
</evidence>
<dbReference type="PROSITE" id="PS51482">
    <property type="entry name" value="DEGV"/>
    <property type="match status" value="1"/>
</dbReference>
<dbReference type="SUPFAM" id="SSF82549">
    <property type="entry name" value="DAK1/DegV-like"/>
    <property type="match status" value="1"/>
</dbReference>
<dbReference type="InterPro" id="IPR003797">
    <property type="entry name" value="DegV"/>
</dbReference>
<evidence type="ECO:0000313" key="4">
    <source>
        <dbReference type="Proteomes" id="UP000052013"/>
    </source>
</evidence>
<dbReference type="Proteomes" id="UP000052013">
    <property type="component" value="Unassembled WGS sequence"/>
</dbReference>
<sequence>MKTAVITDSASYLDKDLAQKYHITILPITVIFDHTEYQDGVNITSQEFLKMLAESPKLPTTSQVTMGQMQVAFDNLISDGYDEVICVNLSSGITTFYQNLVAYSREVTGIKVYPFDSRIASAGEADLALLAGKMALDGANAAEILPKLEQLRDSIHVCLVVDSLSHLQRTGRISNTSAFVGNLLKIKPILTFDNNGKIVPFAKERTMKSALNRIITTIQDSTAKIELPIRISVADANNPHLSETWVTALHDRFPAASISTYQISPAITVHTGEKAMGVVWDLDWMNL</sequence>
<dbReference type="Gene3D" id="3.40.50.10170">
    <property type="match status" value="1"/>
</dbReference>
<keyword evidence="2" id="KW-0446">Lipid-binding</keyword>
<dbReference type="NCBIfam" id="TIGR00762">
    <property type="entry name" value="DegV"/>
    <property type="match status" value="1"/>
</dbReference>
<name>A0A0R1S9Q9_9LACO</name>
<reference evidence="3 4" key="1">
    <citation type="journal article" date="2015" name="Genome Announc.">
        <title>Expanding the biotechnology potential of lactobacilli through comparative genomics of 213 strains and associated genera.</title>
        <authorList>
            <person name="Sun Z."/>
            <person name="Harris H.M."/>
            <person name="McCann A."/>
            <person name="Guo C."/>
            <person name="Argimon S."/>
            <person name="Zhang W."/>
            <person name="Yang X."/>
            <person name="Jeffery I.B."/>
            <person name="Cooney J.C."/>
            <person name="Kagawa T.F."/>
            <person name="Liu W."/>
            <person name="Song Y."/>
            <person name="Salvetti E."/>
            <person name="Wrobel A."/>
            <person name="Rasinkangas P."/>
            <person name="Parkhill J."/>
            <person name="Rea M.C."/>
            <person name="O'Sullivan O."/>
            <person name="Ritari J."/>
            <person name="Douillard F.P."/>
            <person name="Paul Ross R."/>
            <person name="Yang R."/>
            <person name="Briner A.E."/>
            <person name="Felis G.E."/>
            <person name="de Vos W.M."/>
            <person name="Barrangou R."/>
            <person name="Klaenhammer T.R."/>
            <person name="Caufield P.W."/>
            <person name="Cui Y."/>
            <person name="Zhang H."/>
            <person name="O'Toole P.W."/>
        </authorList>
    </citation>
    <scope>NUCLEOTIDE SEQUENCE [LARGE SCALE GENOMIC DNA]</scope>
    <source>
        <strain evidence="3 4">DSM 14421</strain>
    </source>
</reference>
<proteinExistence type="predicted"/>
<dbReference type="InterPro" id="IPR043168">
    <property type="entry name" value="DegV_C"/>
</dbReference>
<organism evidence="3 4">
    <name type="scientific">Lentilactobacillus diolivorans DSM 14421</name>
    <dbReference type="NCBI Taxonomy" id="1423739"/>
    <lineage>
        <taxon>Bacteria</taxon>
        <taxon>Bacillati</taxon>
        <taxon>Bacillota</taxon>
        <taxon>Bacilli</taxon>
        <taxon>Lactobacillales</taxon>
        <taxon>Lactobacillaceae</taxon>
        <taxon>Lentilactobacillus</taxon>
    </lineage>
</organism>